<feature type="compositionally biased region" description="Low complexity" evidence="5">
    <location>
        <begin position="31"/>
        <end position="45"/>
    </location>
</feature>
<sequence>MMSPMQHEPSIVLPSIRDMFPEYLMKDPLHSMIRPSSQRSSMSPSLPQGSIYPPSVSPPLAANARRHSSASGSPPTGPSRVPRLHQASTASTKNLHLNSPSHPFNRRNRSNSVIRSQVTDRSDSAIFSFDVLRSDPSSSSLQHIASSATFPNRGGSSAGYSPQGEISNGSAPVFRVSVPDSSPGTRGAGNFRPHRSHDGLTPAARKIEPTGTHTITSPGPGFSTIISFPVSDRNGAGLTGRDRSPDDPDNASDGDLSGSNNGKKHMCPTCSKRFNRPSSLRIHVNTHTGERPFRCPWPNCAREFNVNSNMRRHYRNHTTPGFARPQANDNRRRRKQGSSRGLVFVPDESRQEVQSTGTFMTPPISSLSMNEDSDDVSEVDTNDEEEDELDSLPDEASPVYERAERPYLRSSESSDQASYVSQTISRYSQSHMRSENPAASSYHAPSLSPSHSQDHIYSPSAPYSRSFADSKVSTALRPAFHAKPVSGSR</sequence>
<comment type="caution">
    <text evidence="7">The sequence shown here is derived from an EMBL/GenBank/DDBJ whole genome shotgun (WGS) entry which is preliminary data.</text>
</comment>
<dbReference type="InterPro" id="IPR013087">
    <property type="entry name" value="Znf_C2H2_type"/>
</dbReference>
<proteinExistence type="predicted"/>
<feature type="region of interest" description="Disordered" evidence="5">
    <location>
        <begin position="146"/>
        <end position="270"/>
    </location>
</feature>
<evidence type="ECO:0000313" key="8">
    <source>
        <dbReference type="Proteomes" id="UP000565441"/>
    </source>
</evidence>
<dbReference type="PROSITE" id="PS50157">
    <property type="entry name" value="ZINC_FINGER_C2H2_2"/>
    <property type="match status" value="2"/>
</dbReference>
<protein>
    <recommendedName>
        <fullName evidence="6">C2H2-type domain-containing protein</fullName>
    </recommendedName>
</protein>
<dbReference type="AlphaFoldDB" id="A0A8H5GV43"/>
<dbReference type="PANTHER" id="PTHR23235:SF120">
    <property type="entry name" value="KRUPPEL-LIKE FACTOR 15"/>
    <property type="match status" value="1"/>
</dbReference>
<feature type="region of interest" description="Disordered" evidence="5">
    <location>
        <begin position="31"/>
        <end position="118"/>
    </location>
</feature>
<dbReference type="PANTHER" id="PTHR23235">
    <property type="entry name" value="KRUEPPEL-LIKE TRANSCRIPTION FACTOR"/>
    <property type="match status" value="1"/>
</dbReference>
<evidence type="ECO:0000256" key="3">
    <source>
        <dbReference type="ARBA" id="ARBA00022833"/>
    </source>
</evidence>
<evidence type="ECO:0000313" key="7">
    <source>
        <dbReference type="EMBL" id="KAF5371477.1"/>
    </source>
</evidence>
<evidence type="ECO:0000256" key="1">
    <source>
        <dbReference type="ARBA" id="ARBA00022723"/>
    </source>
</evidence>
<evidence type="ECO:0000256" key="5">
    <source>
        <dbReference type="SAM" id="MobiDB-lite"/>
    </source>
</evidence>
<feature type="compositionally biased region" description="Polar residues" evidence="5">
    <location>
        <begin position="148"/>
        <end position="170"/>
    </location>
</feature>
<dbReference type="GO" id="GO:0008270">
    <property type="term" value="F:zinc ion binding"/>
    <property type="evidence" value="ECO:0007669"/>
    <property type="project" value="UniProtKB-KW"/>
</dbReference>
<keyword evidence="3" id="KW-0862">Zinc</keyword>
<keyword evidence="2 4" id="KW-0863">Zinc-finger</keyword>
<feature type="domain" description="C2H2-type" evidence="6">
    <location>
        <begin position="293"/>
        <end position="318"/>
    </location>
</feature>
<dbReference type="OrthoDB" id="6077919at2759"/>
<organism evidence="7 8">
    <name type="scientific">Tricholomella constricta</name>
    <dbReference type="NCBI Taxonomy" id="117010"/>
    <lineage>
        <taxon>Eukaryota</taxon>
        <taxon>Fungi</taxon>
        <taxon>Dikarya</taxon>
        <taxon>Basidiomycota</taxon>
        <taxon>Agaricomycotina</taxon>
        <taxon>Agaricomycetes</taxon>
        <taxon>Agaricomycetidae</taxon>
        <taxon>Agaricales</taxon>
        <taxon>Tricholomatineae</taxon>
        <taxon>Lyophyllaceae</taxon>
        <taxon>Tricholomella</taxon>
    </lineage>
</organism>
<dbReference type="Gene3D" id="3.30.160.60">
    <property type="entry name" value="Classic Zinc Finger"/>
    <property type="match status" value="2"/>
</dbReference>
<accession>A0A8H5GV43</accession>
<evidence type="ECO:0000259" key="6">
    <source>
        <dbReference type="PROSITE" id="PS50157"/>
    </source>
</evidence>
<dbReference type="SMART" id="SM00355">
    <property type="entry name" value="ZnF_C2H2"/>
    <property type="match status" value="2"/>
</dbReference>
<feature type="region of interest" description="Disordered" evidence="5">
    <location>
        <begin position="313"/>
        <end position="469"/>
    </location>
</feature>
<dbReference type="SUPFAM" id="SSF57667">
    <property type="entry name" value="beta-beta-alpha zinc fingers"/>
    <property type="match status" value="1"/>
</dbReference>
<feature type="compositionally biased region" description="Polar residues" evidence="5">
    <location>
        <begin position="410"/>
        <end position="431"/>
    </location>
</feature>
<feature type="compositionally biased region" description="Acidic residues" evidence="5">
    <location>
        <begin position="371"/>
        <end position="393"/>
    </location>
</feature>
<feature type="domain" description="C2H2-type" evidence="6">
    <location>
        <begin position="265"/>
        <end position="292"/>
    </location>
</feature>
<reference evidence="7 8" key="1">
    <citation type="journal article" date="2020" name="ISME J.">
        <title>Uncovering the hidden diversity of litter-decomposition mechanisms in mushroom-forming fungi.</title>
        <authorList>
            <person name="Floudas D."/>
            <person name="Bentzer J."/>
            <person name="Ahren D."/>
            <person name="Johansson T."/>
            <person name="Persson P."/>
            <person name="Tunlid A."/>
        </authorList>
    </citation>
    <scope>NUCLEOTIDE SEQUENCE [LARGE SCALE GENOMIC DNA]</scope>
    <source>
        <strain evidence="7 8">CBS 661.87</strain>
    </source>
</reference>
<keyword evidence="1" id="KW-0479">Metal-binding</keyword>
<evidence type="ECO:0000256" key="4">
    <source>
        <dbReference type="PROSITE-ProRule" id="PRU00042"/>
    </source>
</evidence>
<feature type="compositionally biased region" description="Polar residues" evidence="5">
    <location>
        <begin position="352"/>
        <end position="369"/>
    </location>
</feature>
<dbReference type="PROSITE" id="PS00028">
    <property type="entry name" value="ZINC_FINGER_C2H2_1"/>
    <property type="match status" value="2"/>
</dbReference>
<dbReference type="Proteomes" id="UP000565441">
    <property type="component" value="Unassembled WGS sequence"/>
</dbReference>
<evidence type="ECO:0000256" key="2">
    <source>
        <dbReference type="ARBA" id="ARBA00022771"/>
    </source>
</evidence>
<dbReference type="EMBL" id="JAACJP010000046">
    <property type="protein sequence ID" value="KAF5371477.1"/>
    <property type="molecule type" value="Genomic_DNA"/>
</dbReference>
<name>A0A8H5GV43_9AGAR</name>
<keyword evidence="8" id="KW-1185">Reference proteome</keyword>
<dbReference type="Pfam" id="PF00096">
    <property type="entry name" value="zf-C2H2"/>
    <property type="match status" value="2"/>
</dbReference>
<feature type="compositionally biased region" description="Polar residues" evidence="5">
    <location>
        <begin position="86"/>
        <end position="102"/>
    </location>
</feature>
<dbReference type="GO" id="GO:0000978">
    <property type="term" value="F:RNA polymerase II cis-regulatory region sequence-specific DNA binding"/>
    <property type="evidence" value="ECO:0007669"/>
    <property type="project" value="TreeGrafter"/>
</dbReference>
<dbReference type="InterPro" id="IPR036236">
    <property type="entry name" value="Znf_C2H2_sf"/>
</dbReference>
<dbReference type="GO" id="GO:0000981">
    <property type="term" value="F:DNA-binding transcription factor activity, RNA polymerase II-specific"/>
    <property type="evidence" value="ECO:0007669"/>
    <property type="project" value="TreeGrafter"/>
</dbReference>
<gene>
    <name evidence="7" type="ORF">D9615_009621</name>
</gene>